<dbReference type="Pfam" id="PF00532">
    <property type="entry name" value="Peripla_BP_1"/>
    <property type="match status" value="1"/>
</dbReference>
<feature type="domain" description="HTH lacI-type" evidence="4">
    <location>
        <begin position="2"/>
        <end position="56"/>
    </location>
</feature>
<dbReference type="PRINTS" id="PR00036">
    <property type="entry name" value="HTHLACI"/>
</dbReference>
<evidence type="ECO:0000256" key="1">
    <source>
        <dbReference type="ARBA" id="ARBA00023015"/>
    </source>
</evidence>
<keyword evidence="2 5" id="KW-0238">DNA-binding</keyword>
<dbReference type="CDD" id="cd06286">
    <property type="entry name" value="PBP1_CcpB-like"/>
    <property type="match status" value="1"/>
</dbReference>
<gene>
    <name evidence="5" type="ORF">RAK27_01345</name>
</gene>
<dbReference type="InterPro" id="IPR028082">
    <property type="entry name" value="Peripla_BP_I"/>
</dbReference>
<dbReference type="InterPro" id="IPR001761">
    <property type="entry name" value="Peripla_BP/Lac1_sug-bd_dom"/>
</dbReference>
<dbReference type="SUPFAM" id="SSF47413">
    <property type="entry name" value="lambda repressor-like DNA-binding domains"/>
    <property type="match status" value="1"/>
</dbReference>
<dbReference type="Pfam" id="PF00356">
    <property type="entry name" value="LacI"/>
    <property type="match status" value="1"/>
</dbReference>
<dbReference type="Proteomes" id="UP001290462">
    <property type="component" value="Unassembled WGS sequence"/>
</dbReference>
<dbReference type="InterPro" id="IPR000843">
    <property type="entry name" value="HTH_LacI"/>
</dbReference>
<name>A0AAW9JNY0_CARML</name>
<dbReference type="PANTHER" id="PTHR30146:SF105">
    <property type="entry name" value="CATABOLITE CONTROL PROTEIN B"/>
    <property type="match status" value="1"/>
</dbReference>
<proteinExistence type="predicted"/>
<comment type="caution">
    <text evidence="5">The sequence shown here is derived from an EMBL/GenBank/DDBJ whole genome shotgun (WGS) entry which is preliminary data.</text>
</comment>
<dbReference type="EMBL" id="JAVBVO010000001">
    <property type="protein sequence ID" value="MDZ5757298.1"/>
    <property type="molecule type" value="Genomic_DNA"/>
</dbReference>
<dbReference type="Gene3D" id="3.40.50.2300">
    <property type="match status" value="2"/>
</dbReference>
<dbReference type="InterPro" id="IPR010982">
    <property type="entry name" value="Lambda_DNA-bd_dom_sf"/>
</dbReference>
<evidence type="ECO:0000256" key="3">
    <source>
        <dbReference type="ARBA" id="ARBA00023163"/>
    </source>
</evidence>
<evidence type="ECO:0000259" key="4">
    <source>
        <dbReference type="PROSITE" id="PS50932"/>
    </source>
</evidence>
<dbReference type="RefSeq" id="WP_201729989.1">
    <property type="nucleotide sequence ID" value="NZ_CAJGUR010000001.1"/>
</dbReference>
<dbReference type="AlphaFoldDB" id="A0AAW9JNY0"/>
<dbReference type="Gene3D" id="1.10.260.40">
    <property type="entry name" value="lambda repressor-like DNA-binding domains"/>
    <property type="match status" value="1"/>
</dbReference>
<accession>A0AAW9JNY0</accession>
<dbReference type="CDD" id="cd01392">
    <property type="entry name" value="HTH_LacI"/>
    <property type="match status" value="1"/>
</dbReference>
<evidence type="ECO:0000313" key="5">
    <source>
        <dbReference type="EMBL" id="MDZ5757298.1"/>
    </source>
</evidence>
<keyword evidence="1" id="KW-0805">Transcription regulation</keyword>
<dbReference type="PROSITE" id="PS50932">
    <property type="entry name" value="HTH_LACI_2"/>
    <property type="match status" value="1"/>
</dbReference>
<keyword evidence="3" id="KW-0804">Transcription</keyword>
<sequence length="318" mass="35869">MTNIKDIARLANVSVSTVSRVMNQHPHVSDSVRKDVLKIAEKMNYVANENAVKLSRGKSGMIGVIIPYNNNSCYDELIQAILKETKERGYQVLLLPTYFEKKAEEYYCSLLSKKVVDGMIITSKISDDAFIEKLAKNGEIISTEKLKTNEVTAIFPDRKKAYSDVFSYLKNQNYSSIVFTINREVEESTSSREKVLSYTEIFGEARKNQQYFSQLNSYQGGYELAQKLFKQQLVPDAIFSNGDEVAAGIIGGAAELGYHYKNDFEIIGEGNLSYSKLLNFSSIDFHQGEIGKAAVQQLLSESKPMHQIKLATFINRRI</sequence>
<evidence type="ECO:0000256" key="2">
    <source>
        <dbReference type="ARBA" id="ARBA00023125"/>
    </source>
</evidence>
<dbReference type="PROSITE" id="PS00356">
    <property type="entry name" value="HTH_LACI_1"/>
    <property type="match status" value="1"/>
</dbReference>
<dbReference type="GO" id="GO:0000976">
    <property type="term" value="F:transcription cis-regulatory region binding"/>
    <property type="evidence" value="ECO:0007669"/>
    <property type="project" value="TreeGrafter"/>
</dbReference>
<dbReference type="GO" id="GO:0003700">
    <property type="term" value="F:DNA-binding transcription factor activity"/>
    <property type="evidence" value="ECO:0007669"/>
    <property type="project" value="TreeGrafter"/>
</dbReference>
<dbReference type="SMART" id="SM00354">
    <property type="entry name" value="HTH_LACI"/>
    <property type="match status" value="1"/>
</dbReference>
<reference evidence="5" key="1">
    <citation type="submission" date="2023-08" db="EMBL/GenBank/DDBJ databases">
        <title>Genomic characterization of piscicolin 126 produced by Carnobacterium maltaromaticum CM22 strain isolated from salmon (Salmo salar).</title>
        <authorList>
            <person name="Gonzalez-Gragera E."/>
            <person name="Garcia-Lopez J.D."/>
            <person name="Teso-Perez C."/>
            <person name="Gimenez-Hernandez I."/>
            <person name="Peralta-Sanchez J.M."/>
            <person name="Valdivia E."/>
            <person name="Montalban-Lopez M."/>
            <person name="Martin-Platero A.M."/>
            <person name="Banos A."/>
            <person name="Martinez-Bueno M."/>
        </authorList>
    </citation>
    <scope>NUCLEOTIDE SEQUENCE</scope>
    <source>
        <strain evidence="5">CM22</strain>
    </source>
</reference>
<protein>
    <submittedName>
        <fullName evidence="5">LacI family DNA-binding transcriptional regulator</fullName>
    </submittedName>
</protein>
<dbReference type="SUPFAM" id="SSF53822">
    <property type="entry name" value="Periplasmic binding protein-like I"/>
    <property type="match status" value="1"/>
</dbReference>
<evidence type="ECO:0000313" key="6">
    <source>
        <dbReference type="Proteomes" id="UP001290462"/>
    </source>
</evidence>
<dbReference type="PANTHER" id="PTHR30146">
    <property type="entry name" value="LACI-RELATED TRANSCRIPTIONAL REPRESSOR"/>
    <property type="match status" value="1"/>
</dbReference>
<organism evidence="5 6">
    <name type="scientific">Carnobacterium maltaromaticum</name>
    <name type="common">Carnobacterium piscicola</name>
    <dbReference type="NCBI Taxonomy" id="2751"/>
    <lineage>
        <taxon>Bacteria</taxon>
        <taxon>Bacillati</taxon>
        <taxon>Bacillota</taxon>
        <taxon>Bacilli</taxon>
        <taxon>Lactobacillales</taxon>
        <taxon>Carnobacteriaceae</taxon>
        <taxon>Carnobacterium</taxon>
    </lineage>
</organism>